<dbReference type="AlphaFoldDB" id="A0A365N9R3"/>
<evidence type="ECO:0000313" key="2">
    <source>
        <dbReference type="Proteomes" id="UP000251714"/>
    </source>
</evidence>
<comment type="caution">
    <text evidence="1">The sequence shown here is derived from an EMBL/GenBank/DDBJ whole genome shotgun (WGS) entry which is preliminary data.</text>
</comment>
<sequence>MPNNYQITIINNSDNPQTYLLFQTTPQINPSPGSNVFTNIYQASVEIPPGADANFSITSQWYGINGTSPAQALGNNVKVNTGQGAEVTLGSTSAPGTTLTLTTYKSDGESPEWGPSAPAAATSNGSFQIVTDDTFTPENSSEYYLRFVHLPPFSPQSHPLLNPLLTTIVSSGNIFIGLGAPSADNPQITSPTATFAAEPSMTYTIWPKNTWYICTGSFQAGTIIEVQSVGVTQEVDFENGRPDQTFTHNANGTYSPS</sequence>
<dbReference type="Proteomes" id="UP000251714">
    <property type="component" value="Unassembled WGS sequence"/>
</dbReference>
<proteinExistence type="predicted"/>
<organism evidence="1 2">
    <name type="scientific">Gibberella intermedia</name>
    <name type="common">Bulb rot disease fungus</name>
    <name type="synonym">Fusarium proliferatum</name>
    <dbReference type="NCBI Taxonomy" id="948311"/>
    <lineage>
        <taxon>Eukaryota</taxon>
        <taxon>Fungi</taxon>
        <taxon>Dikarya</taxon>
        <taxon>Ascomycota</taxon>
        <taxon>Pezizomycotina</taxon>
        <taxon>Sordariomycetes</taxon>
        <taxon>Hypocreomycetidae</taxon>
        <taxon>Hypocreales</taxon>
        <taxon>Nectriaceae</taxon>
        <taxon>Fusarium</taxon>
        <taxon>Fusarium fujikuroi species complex</taxon>
    </lineage>
</organism>
<protein>
    <submittedName>
        <fullName evidence="1">Uncharacterized protein</fullName>
    </submittedName>
</protein>
<accession>A0A365N9R3</accession>
<reference evidence="1 2" key="1">
    <citation type="submission" date="2017-12" db="EMBL/GenBank/DDBJ databases">
        <title>Genome sequence of the mycotoxigenic crop pathogen Fusarium proliferatum, strain ITEM 2341 from Date Palm.</title>
        <authorList>
            <person name="Almiman B.F."/>
            <person name="Shittu T.A."/>
            <person name="Muthumeenakshi S."/>
            <person name="Baroncelli R."/>
            <person name="Sreenivasaprasada S."/>
        </authorList>
    </citation>
    <scope>NUCLEOTIDE SEQUENCE [LARGE SCALE GENOMIC DNA]</scope>
    <source>
        <strain evidence="1 2">ITEM 2341</strain>
    </source>
</reference>
<evidence type="ECO:0000313" key="1">
    <source>
        <dbReference type="EMBL" id="RBA17563.1"/>
    </source>
</evidence>
<name>A0A365N9R3_GIBIN</name>
<dbReference type="EMBL" id="PKMI01000016">
    <property type="protein sequence ID" value="RBA17563.1"/>
    <property type="molecule type" value="Genomic_DNA"/>
</dbReference>
<gene>
    <name evidence="1" type="ORF">FPRO05_11278</name>
</gene>